<evidence type="ECO:0000256" key="1">
    <source>
        <dbReference type="ARBA" id="ARBA00022679"/>
    </source>
</evidence>
<dbReference type="RefSeq" id="WP_118197431.1">
    <property type="nucleotide sequence ID" value="NZ_QRHZ01000001.1"/>
</dbReference>
<dbReference type="PANTHER" id="PTHR43861">
    <property type="entry name" value="TRANS-ACONITATE 2-METHYLTRANSFERASE-RELATED"/>
    <property type="match status" value="1"/>
</dbReference>
<dbReference type="Gene3D" id="3.40.50.150">
    <property type="entry name" value="Vaccinia Virus protein VP39"/>
    <property type="match status" value="1"/>
</dbReference>
<proteinExistence type="predicted"/>
<keyword evidence="1 3" id="KW-0808">Transferase</keyword>
<feature type="domain" description="Methyltransferase" evidence="2">
    <location>
        <begin position="82"/>
        <end position="178"/>
    </location>
</feature>
<dbReference type="GO" id="GO:0032259">
    <property type="term" value="P:methylation"/>
    <property type="evidence" value="ECO:0007669"/>
    <property type="project" value="UniProtKB-KW"/>
</dbReference>
<dbReference type="GO" id="GO:0008168">
    <property type="term" value="F:methyltransferase activity"/>
    <property type="evidence" value="ECO:0007669"/>
    <property type="project" value="UniProtKB-KW"/>
</dbReference>
<evidence type="ECO:0000259" key="2">
    <source>
        <dbReference type="Pfam" id="PF13649"/>
    </source>
</evidence>
<dbReference type="PANTHER" id="PTHR43861:SF2">
    <property type="entry name" value="CARBOXY-S-ADENOSYL-L-METHIONINE SYNTHASE"/>
    <property type="match status" value="1"/>
</dbReference>
<dbReference type="EMBL" id="QRHZ01000001">
    <property type="protein sequence ID" value="RHG20109.1"/>
    <property type="molecule type" value="Genomic_DNA"/>
</dbReference>
<keyword evidence="3" id="KW-0489">Methyltransferase</keyword>
<protein>
    <submittedName>
        <fullName evidence="3">Methyltransferase domain-containing protein</fullName>
    </submittedName>
</protein>
<dbReference type="InterPro" id="IPR029063">
    <property type="entry name" value="SAM-dependent_MTases_sf"/>
</dbReference>
<sequence>MNSKLNKKVGVIVIKDDILTNGKWEFDDNVAACFEDMLSRSIPQYDIMRKSILDLASIRINKILQRYSDDDLSICSQPFSLLDIGCSDGLQISDFLSRYNHGHYVGIDISEPMLRKARERFEYEIKTGVVSISHMDLRKEFPREYFDIITSTLCIQFTPIEYRQEILSNVYKSLNHEGIFLMVEKVLGETSALNNMFVENYYNLKKTNGYTQNQIDRKKLSLEGVLVPCTNKWNVELLHQAGFRQVDVFWRWMNFVGYIAIK</sequence>
<dbReference type="Proteomes" id="UP000284220">
    <property type="component" value="Unassembled WGS sequence"/>
</dbReference>
<evidence type="ECO:0000313" key="4">
    <source>
        <dbReference type="Proteomes" id="UP000284220"/>
    </source>
</evidence>
<dbReference type="CDD" id="cd02440">
    <property type="entry name" value="AdoMet_MTases"/>
    <property type="match status" value="1"/>
</dbReference>
<dbReference type="Pfam" id="PF13649">
    <property type="entry name" value="Methyltransf_25"/>
    <property type="match status" value="1"/>
</dbReference>
<comment type="caution">
    <text evidence="3">The sequence shown here is derived from an EMBL/GenBank/DDBJ whole genome shotgun (WGS) entry which is preliminary data.</text>
</comment>
<organism evidence="3 4">
    <name type="scientific">Blautia obeum</name>
    <dbReference type="NCBI Taxonomy" id="40520"/>
    <lineage>
        <taxon>Bacteria</taxon>
        <taxon>Bacillati</taxon>
        <taxon>Bacillota</taxon>
        <taxon>Clostridia</taxon>
        <taxon>Lachnospirales</taxon>
        <taxon>Lachnospiraceae</taxon>
        <taxon>Blautia</taxon>
    </lineage>
</organism>
<evidence type="ECO:0000313" key="3">
    <source>
        <dbReference type="EMBL" id="RHG20109.1"/>
    </source>
</evidence>
<gene>
    <name evidence="3" type="ORF">DW272_02560</name>
</gene>
<reference evidence="3 4" key="1">
    <citation type="submission" date="2018-08" db="EMBL/GenBank/DDBJ databases">
        <title>A genome reference for cultivated species of the human gut microbiota.</title>
        <authorList>
            <person name="Zou Y."/>
            <person name="Xue W."/>
            <person name="Luo G."/>
        </authorList>
    </citation>
    <scope>NUCLEOTIDE SEQUENCE [LARGE SCALE GENOMIC DNA]</scope>
    <source>
        <strain evidence="3 4">AM22-9LB</strain>
    </source>
</reference>
<dbReference type="InterPro" id="IPR041698">
    <property type="entry name" value="Methyltransf_25"/>
</dbReference>
<name>A0A414SKL3_9FIRM</name>
<accession>A0A414SKL3</accession>
<dbReference type="SUPFAM" id="SSF53335">
    <property type="entry name" value="S-adenosyl-L-methionine-dependent methyltransferases"/>
    <property type="match status" value="1"/>
</dbReference>
<dbReference type="AlphaFoldDB" id="A0A414SKL3"/>